<feature type="DNA-binding region" description="H-T-H motif" evidence="4">
    <location>
        <begin position="37"/>
        <end position="56"/>
    </location>
</feature>
<proteinExistence type="predicted"/>
<evidence type="ECO:0000256" key="1">
    <source>
        <dbReference type="ARBA" id="ARBA00023015"/>
    </source>
</evidence>
<evidence type="ECO:0000313" key="6">
    <source>
        <dbReference type="EMBL" id="MBF0888329.1"/>
    </source>
</evidence>
<dbReference type="SUPFAM" id="SSF46689">
    <property type="entry name" value="Homeodomain-like"/>
    <property type="match status" value="1"/>
</dbReference>
<dbReference type="Gene3D" id="1.10.357.10">
    <property type="entry name" value="Tetracycline Repressor, domain 2"/>
    <property type="match status" value="1"/>
</dbReference>
<dbReference type="PROSITE" id="PS01081">
    <property type="entry name" value="HTH_TETR_1"/>
    <property type="match status" value="1"/>
</dbReference>
<dbReference type="Proteomes" id="UP000662701">
    <property type="component" value="Unassembled WGS sequence"/>
</dbReference>
<keyword evidence="7" id="KW-1185">Reference proteome</keyword>
<dbReference type="PROSITE" id="PS50977">
    <property type="entry name" value="HTH_TETR_2"/>
    <property type="match status" value="1"/>
</dbReference>
<dbReference type="PANTHER" id="PTHR30055">
    <property type="entry name" value="HTH-TYPE TRANSCRIPTIONAL REGULATOR RUTR"/>
    <property type="match status" value="1"/>
</dbReference>
<name>A0ABR9YUW3_9PROT</name>
<dbReference type="EMBL" id="JABCQH010000004">
    <property type="protein sequence ID" value="MBF0888329.1"/>
    <property type="molecule type" value="Genomic_DNA"/>
</dbReference>
<dbReference type="Pfam" id="PF17935">
    <property type="entry name" value="TetR_C_27"/>
    <property type="match status" value="1"/>
</dbReference>
<reference evidence="6" key="2">
    <citation type="submission" date="2020-11" db="EMBL/GenBank/DDBJ databases">
        <title>Description of novel Gluconobacter species.</title>
        <authorList>
            <person name="Cleenwerck I."/>
            <person name="Cnockaert M."/>
            <person name="Borremans W."/>
            <person name="Wieme A.D."/>
            <person name="De Vuyst L."/>
            <person name="Vandamme P."/>
        </authorList>
    </citation>
    <scope>NUCLEOTIDE SEQUENCE</scope>
    <source>
        <strain evidence="6">LMG 1745</strain>
    </source>
</reference>
<dbReference type="Pfam" id="PF00440">
    <property type="entry name" value="TetR_N"/>
    <property type="match status" value="1"/>
</dbReference>
<dbReference type="PANTHER" id="PTHR30055:SF234">
    <property type="entry name" value="HTH-TYPE TRANSCRIPTIONAL REGULATOR BETI"/>
    <property type="match status" value="1"/>
</dbReference>
<evidence type="ECO:0000256" key="2">
    <source>
        <dbReference type="ARBA" id="ARBA00023125"/>
    </source>
</evidence>
<feature type="domain" description="HTH tetR-type" evidence="5">
    <location>
        <begin position="14"/>
        <end position="74"/>
    </location>
</feature>
<dbReference type="InterPro" id="IPR009057">
    <property type="entry name" value="Homeodomain-like_sf"/>
</dbReference>
<dbReference type="InterPro" id="IPR036271">
    <property type="entry name" value="Tet_transcr_reg_TetR-rel_C_sf"/>
</dbReference>
<dbReference type="RefSeq" id="WP_194262197.1">
    <property type="nucleotide sequence ID" value="NZ_JABCQH010000004.1"/>
</dbReference>
<keyword evidence="1" id="KW-0805">Transcription regulation</keyword>
<reference evidence="6" key="1">
    <citation type="submission" date="2020-04" db="EMBL/GenBank/DDBJ databases">
        <authorList>
            <person name="Sombolestani A."/>
        </authorList>
    </citation>
    <scope>NUCLEOTIDE SEQUENCE</scope>
    <source>
        <strain evidence="6">LMG 1745</strain>
    </source>
</reference>
<accession>A0ABR9YUW3</accession>
<organism evidence="6 7">
    <name type="scientific">Gluconobacter cadivus</name>
    <dbReference type="NCBI Taxonomy" id="2728101"/>
    <lineage>
        <taxon>Bacteria</taxon>
        <taxon>Pseudomonadati</taxon>
        <taxon>Pseudomonadota</taxon>
        <taxon>Alphaproteobacteria</taxon>
        <taxon>Acetobacterales</taxon>
        <taxon>Acetobacteraceae</taxon>
        <taxon>Gluconobacter</taxon>
    </lineage>
</organism>
<evidence type="ECO:0000313" key="7">
    <source>
        <dbReference type="Proteomes" id="UP000662701"/>
    </source>
</evidence>
<dbReference type="InterPro" id="IPR001647">
    <property type="entry name" value="HTH_TetR"/>
</dbReference>
<dbReference type="InterPro" id="IPR041478">
    <property type="entry name" value="TetR_C_27"/>
</dbReference>
<protein>
    <submittedName>
        <fullName evidence="6">TetR/AcrR family transcriptional regulator</fullName>
    </submittedName>
</protein>
<keyword evidence="3" id="KW-0804">Transcription</keyword>
<sequence length="202" mass="22983">MTRKPSGQRGPVDHDRREQIITAAHEHFRRYGYKKTTVADLAKAIGLSTAYLYKFFDSKKAIGEAICTLCHDKLLTDIQTVVREDITPPEKLRKTFQSLAHNGADLFIHDRKMHDIVASAIEEKWHAAIAFDQELSSIIRHIILEGREQGEFERKTPIDEACRAITLSLQPIRHPVLLEYNLETLDTDATMIANLVLRSLAP</sequence>
<evidence type="ECO:0000256" key="4">
    <source>
        <dbReference type="PROSITE-ProRule" id="PRU00335"/>
    </source>
</evidence>
<keyword evidence="2 4" id="KW-0238">DNA-binding</keyword>
<dbReference type="SUPFAM" id="SSF48498">
    <property type="entry name" value="Tetracyclin repressor-like, C-terminal domain"/>
    <property type="match status" value="1"/>
</dbReference>
<comment type="caution">
    <text evidence="6">The sequence shown here is derived from an EMBL/GenBank/DDBJ whole genome shotgun (WGS) entry which is preliminary data.</text>
</comment>
<evidence type="ECO:0000259" key="5">
    <source>
        <dbReference type="PROSITE" id="PS50977"/>
    </source>
</evidence>
<gene>
    <name evidence="6" type="ORF">HKD19_07205</name>
</gene>
<evidence type="ECO:0000256" key="3">
    <source>
        <dbReference type="ARBA" id="ARBA00023163"/>
    </source>
</evidence>
<dbReference type="InterPro" id="IPR050109">
    <property type="entry name" value="HTH-type_TetR-like_transc_reg"/>
</dbReference>
<dbReference type="InterPro" id="IPR023772">
    <property type="entry name" value="DNA-bd_HTH_TetR-type_CS"/>
</dbReference>